<organism evidence="4 5">
    <name type="scientific">Leucobacter edaphi</name>
    <dbReference type="NCBI Taxonomy" id="2796472"/>
    <lineage>
        <taxon>Bacteria</taxon>
        <taxon>Bacillati</taxon>
        <taxon>Actinomycetota</taxon>
        <taxon>Actinomycetes</taxon>
        <taxon>Micrococcales</taxon>
        <taxon>Microbacteriaceae</taxon>
        <taxon>Leucobacter</taxon>
    </lineage>
</organism>
<dbReference type="PANTHER" id="PTHR42862:SF1">
    <property type="entry name" value="DELTA-1-PYRROLINE-5-CARBOXYLATE DEHYDROGENASE 2, ISOFORM A-RELATED"/>
    <property type="match status" value="1"/>
</dbReference>
<dbReference type="InterPro" id="IPR050485">
    <property type="entry name" value="Proline_metab_enzyme"/>
</dbReference>
<feature type="domain" description="Aldehyde dehydrogenase" evidence="3">
    <location>
        <begin position="547"/>
        <end position="967"/>
    </location>
</feature>
<keyword evidence="5" id="KW-1185">Reference proteome</keyword>
<dbReference type="Gene3D" id="3.40.605.10">
    <property type="entry name" value="Aldehyde Dehydrogenase, Chain A, domain 1"/>
    <property type="match status" value="1"/>
</dbReference>
<evidence type="ECO:0000259" key="3">
    <source>
        <dbReference type="Pfam" id="PF00171"/>
    </source>
</evidence>
<name>A0A934QE49_9MICO</name>
<keyword evidence="2" id="KW-0520">NAD</keyword>
<dbReference type="Pfam" id="PF00171">
    <property type="entry name" value="Aldedh"/>
    <property type="match status" value="1"/>
</dbReference>
<dbReference type="GO" id="GO:0010133">
    <property type="term" value="P:L-proline catabolic process to L-glutamate"/>
    <property type="evidence" value="ECO:0007669"/>
    <property type="project" value="TreeGrafter"/>
</dbReference>
<dbReference type="PANTHER" id="PTHR42862">
    <property type="entry name" value="DELTA-1-PYRROLINE-5-CARBOXYLATE DEHYDROGENASE 1, ISOFORM A-RELATED"/>
    <property type="match status" value="1"/>
</dbReference>
<dbReference type="InterPro" id="IPR015590">
    <property type="entry name" value="Aldehyde_DH_dom"/>
</dbReference>
<dbReference type="GO" id="GO:0009898">
    <property type="term" value="C:cytoplasmic side of plasma membrane"/>
    <property type="evidence" value="ECO:0007669"/>
    <property type="project" value="TreeGrafter"/>
</dbReference>
<dbReference type="InterPro" id="IPR016163">
    <property type="entry name" value="Ald_DH_C"/>
</dbReference>
<evidence type="ECO:0000313" key="5">
    <source>
        <dbReference type="Proteomes" id="UP000618733"/>
    </source>
</evidence>
<proteinExistence type="predicted"/>
<comment type="caution">
    <text evidence="4">The sequence shown here is derived from an EMBL/GenBank/DDBJ whole genome shotgun (WGS) entry which is preliminary data.</text>
</comment>
<sequence length="1205" mass="126437">MRRDPENFEFTRRLLELVAGTDDAFASALGFREVAQDVPTSMPARDRLAVRAGGAASLGLPWAVMPVARRWLRDRVASLVLAAKLPATAAAAAKPGPLADGLRGYSERGLVPVVRPLGDPVHGPNGAALEVERLTALASIPTLGHLVVDPARIAPSGSDWSAADDVAIAAERLRPILEASVAHGTVVLLEPRDVRWSRLLPAVLTQALGDPVLDRAWVGVRLFAELPESRQIYDHISRWAQRRVAEGGAPAEVVIGVGGVAGRERILSIESGLAVPVLEDRVEVTANLLRLAELALHPGRAAFLRPVVETEDLHVLGAVAGIAEREGSGALASVQVRAGVAPGLAEVLAGSFSEVRVALPVVPPREFAGAVDTLVGIAAEAADPESPIARLETLLTPVQPAAADADEEELRADGDPEALGRRALAAADTEFAGAAALAAEDAPVSHRTQLRSREWDPTARDSALFYRAPDEPSQFDTGGLTAAVLGLIRGDTGEFQLEAISAPVPIPVVSASGFANEPQTDASLAGNRDWVRGVLARAAEEAGERDEVNQTVALSEADLDPAVAASEARETGERWGALPDATRASRLRRAALAVVAARDRLLQALALDTGAPAAELDAEVDDVVDAARYAGQLAEALSSVRGATFVPDTLALVAADERTPLSTQAEAVLAMLAAGSGVLWSVPQRTFAAAQVLLEEWGIAGISAGAVRLEAIVVGRTLAEIAASPGVDRAVVLGDRAAALELARRRPDLRVEGRFRALGSILVTPSADLDAAVSDVVESALRGAGSDPRGAQVAILLGSVGRSKRFREGLADAVRAIRVGDTARPDGQDPLGFDLGPLAAAPDAAGLRALTELGRGEEWLVEPQRLDEEGRLWRPGVRLGVGANSTFWEDARGVPVIGIAHAHTLGEAISLQNAGGGGAAGIQSYDESEILTWVDGVRASFLAINRPTTSARIERHPGGGWGEAGMGLPALAGGPNRLIPLGSWRTRSGTRSETLHLRGLTPEVQLLIEAAQPDLDYEDFDQVRRAALADALSWRTTFSIVTDGIGLGIERNAVRYLPVPTHIRLAEGGSVAELVRVLAAALLVHAPITISTGELLPESVSDFLERQGIEVSLERDDDWVERLAVSGPLGADGERADRVRLIGGDAVRTAEWMGGLDRTALWSEPVTMAGPVELLTLLREQAISARAHRHGLATPAPGLDELIGE</sequence>
<evidence type="ECO:0000313" key="4">
    <source>
        <dbReference type="EMBL" id="MBK0422125.1"/>
    </source>
</evidence>
<dbReference type="Proteomes" id="UP000618733">
    <property type="component" value="Unassembled WGS sequence"/>
</dbReference>
<dbReference type="EMBL" id="JAEHOI010000007">
    <property type="protein sequence ID" value="MBK0422125.1"/>
    <property type="molecule type" value="Genomic_DNA"/>
</dbReference>
<dbReference type="AlphaFoldDB" id="A0A934QE49"/>
<evidence type="ECO:0000256" key="2">
    <source>
        <dbReference type="ARBA" id="ARBA00023027"/>
    </source>
</evidence>
<dbReference type="SUPFAM" id="SSF53720">
    <property type="entry name" value="ALDH-like"/>
    <property type="match status" value="1"/>
</dbReference>
<dbReference type="InterPro" id="IPR016162">
    <property type="entry name" value="Ald_DH_N"/>
</dbReference>
<gene>
    <name evidence="4" type="ORF">JD292_08555</name>
</gene>
<reference evidence="4" key="1">
    <citation type="submission" date="2020-12" db="EMBL/GenBank/DDBJ databases">
        <title>Leucobacter sp. CAS2, isolated from Chromium sludge.</title>
        <authorList>
            <person name="Xu Z."/>
        </authorList>
    </citation>
    <scope>NUCLEOTIDE SEQUENCE</scope>
    <source>
        <strain evidence="4">CSA2</strain>
    </source>
</reference>
<dbReference type="GO" id="GO:0003842">
    <property type="term" value="F:L-glutamate gamma-semialdehyde dehydrogenase activity"/>
    <property type="evidence" value="ECO:0007669"/>
    <property type="project" value="TreeGrafter"/>
</dbReference>
<keyword evidence="1" id="KW-0560">Oxidoreductase</keyword>
<accession>A0A934QE49</accession>
<dbReference type="InterPro" id="IPR016161">
    <property type="entry name" value="Ald_DH/histidinol_DH"/>
</dbReference>
<dbReference type="Gene3D" id="3.40.309.10">
    <property type="entry name" value="Aldehyde Dehydrogenase, Chain A, domain 2"/>
    <property type="match status" value="1"/>
</dbReference>
<dbReference type="Gene3D" id="3.20.20.220">
    <property type="match status" value="1"/>
</dbReference>
<protein>
    <submittedName>
        <fullName evidence="4">Aldehyde dehydrogenase family protein</fullName>
    </submittedName>
</protein>
<evidence type="ECO:0000256" key="1">
    <source>
        <dbReference type="ARBA" id="ARBA00023002"/>
    </source>
</evidence>